<dbReference type="GeneID" id="83174933"/>
<evidence type="ECO:0000313" key="2">
    <source>
        <dbReference type="Proteomes" id="UP001150904"/>
    </source>
</evidence>
<evidence type="ECO:0000313" key="1">
    <source>
        <dbReference type="EMBL" id="KAJ5218471.1"/>
    </source>
</evidence>
<keyword evidence="2" id="KW-1185">Reference proteome</keyword>
<organism evidence="1 2">
    <name type="scientific">Penicillium cinerascens</name>
    <dbReference type="NCBI Taxonomy" id="70096"/>
    <lineage>
        <taxon>Eukaryota</taxon>
        <taxon>Fungi</taxon>
        <taxon>Dikarya</taxon>
        <taxon>Ascomycota</taxon>
        <taxon>Pezizomycotina</taxon>
        <taxon>Eurotiomycetes</taxon>
        <taxon>Eurotiomycetidae</taxon>
        <taxon>Eurotiales</taxon>
        <taxon>Aspergillaceae</taxon>
        <taxon>Penicillium</taxon>
    </lineage>
</organism>
<protein>
    <submittedName>
        <fullName evidence="1">Uncharacterized protein</fullName>
    </submittedName>
</protein>
<accession>A0A9W9NEQ4</accession>
<comment type="caution">
    <text evidence="1">The sequence shown here is derived from an EMBL/GenBank/DDBJ whole genome shotgun (WGS) entry which is preliminary data.</text>
</comment>
<reference evidence="1" key="2">
    <citation type="journal article" date="2023" name="IMA Fungus">
        <title>Comparative genomic study of the Penicillium genus elucidates a diverse pangenome and 15 lateral gene transfer events.</title>
        <authorList>
            <person name="Petersen C."/>
            <person name="Sorensen T."/>
            <person name="Nielsen M.R."/>
            <person name="Sondergaard T.E."/>
            <person name="Sorensen J.L."/>
            <person name="Fitzpatrick D.A."/>
            <person name="Frisvad J.C."/>
            <person name="Nielsen K.L."/>
        </authorList>
    </citation>
    <scope>NUCLEOTIDE SEQUENCE</scope>
    <source>
        <strain evidence="1">IBT 15544</strain>
    </source>
</reference>
<sequence>MTVAQSRTLLGNPGHLFVLTVSGRSHSRAGTVGVTIEIGKKSLSALRIDIVTGQADRTAFHCWR</sequence>
<dbReference type="Proteomes" id="UP001150904">
    <property type="component" value="Unassembled WGS sequence"/>
</dbReference>
<dbReference type="RefSeq" id="XP_058313044.1">
    <property type="nucleotide sequence ID" value="XM_058447633.1"/>
</dbReference>
<gene>
    <name evidence="1" type="ORF">N7498_000570</name>
</gene>
<dbReference type="AlphaFoldDB" id="A0A9W9NEQ4"/>
<proteinExistence type="predicted"/>
<reference evidence="1" key="1">
    <citation type="submission" date="2022-12" db="EMBL/GenBank/DDBJ databases">
        <authorList>
            <person name="Petersen C."/>
        </authorList>
    </citation>
    <scope>NUCLEOTIDE SEQUENCE</scope>
    <source>
        <strain evidence="1">IBT 15544</strain>
    </source>
</reference>
<dbReference type="EMBL" id="JAPQKR010000004">
    <property type="protein sequence ID" value="KAJ5218471.1"/>
    <property type="molecule type" value="Genomic_DNA"/>
</dbReference>
<name>A0A9W9NEQ4_9EURO</name>